<gene>
    <name evidence="2" type="ORF">A2Z33_04930</name>
</gene>
<dbReference type="STRING" id="1798374.A2Z33_04930"/>
<organism evidence="2 3">
    <name type="scientific">Candidatus Gottesmanbacteria bacterium RBG_16_52_11</name>
    <dbReference type="NCBI Taxonomy" id="1798374"/>
    <lineage>
        <taxon>Bacteria</taxon>
        <taxon>Candidatus Gottesmaniibacteriota</taxon>
    </lineage>
</organism>
<protein>
    <recommendedName>
        <fullName evidence="1">Glycosyl transferase family 1 domain-containing protein</fullName>
    </recommendedName>
</protein>
<dbReference type="InterPro" id="IPR001296">
    <property type="entry name" value="Glyco_trans_1"/>
</dbReference>
<accession>A0A1F5YUE5</accession>
<dbReference type="EMBL" id="MFJD01000006">
    <property type="protein sequence ID" value="OGG03799.1"/>
    <property type="molecule type" value="Genomic_DNA"/>
</dbReference>
<evidence type="ECO:0000313" key="2">
    <source>
        <dbReference type="EMBL" id="OGG03799.1"/>
    </source>
</evidence>
<dbReference type="AlphaFoldDB" id="A0A1F5YUE5"/>
<dbReference type="InterPro" id="IPR050194">
    <property type="entry name" value="Glycosyltransferase_grp1"/>
</dbReference>
<evidence type="ECO:0000313" key="3">
    <source>
        <dbReference type="Proteomes" id="UP000178448"/>
    </source>
</evidence>
<dbReference type="SUPFAM" id="SSF53756">
    <property type="entry name" value="UDP-Glycosyltransferase/glycogen phosphorylase"/>
    <property type="match status" value="1"/>
</dbReference>
<sequence>MTARAPKVALVYDRVTKFGGAERVLLAISRIWPDAPLYTSVYNPRKAGWAAGLRVVPSALDRLPFVNSSHELFAWAMPLAFESFDLSSYDIVLSVTSAEAKHVITRPETLHICYCLTPTRYLWSGFGDYMRVPGLGPLGPLAAAGLRYLAPALRRWDLRGAAKPDRMVAISDHVGARILRYYRRRPDAVIYPPVDLEIFRPGPRSVRKRSFYLTVGRFVGYKRLDIVVEAFNRTGLPLVVIGSGRDGGRLMKMAKKNVRFVTNDLTDKEMVHYYNQCIALCFAGSEDFGLISVEAQACGAPVITYSRSGMAETVIHGKTGYLFDSQSSSALVDAVRQAGNIKFSDPMMRSNAEKFSTGRFMKEISEFTIKSFRSHRNRFGAI</sequence>
<dbReference type="PANTHER" id="PTHR45947:SF3">
    <property type="entry name" value="SULFOQUINOVOSYL TRANSFERASE SQD2"/>
    <property type="match status" value="1"/>
</dbReference>
<feature type="domain" description="Glycosyl transferase family 1" evidence="1">
    <location>
        <begin position="204"/>
        <end position="353"/>
    </location>
</feature>
<comment type="caution">
    <text evidence="2">The sequence shown here is derived from an EMBL/GenBank/DDBJ whole genome shotgun (WGS) entry which is preliminary data.</text>
</comment>
<dbReference type="Pfam" id="PF00534">
    <property type="entry name" value="Glycos_transf_1"/>
    <property type="match status" value="1"/>
</dbReference>
<dbReference type="GO" id="GO:0016757">
    <property type="term" value="F:glycosyltransferase activity"/>
    <property type="evidence" value="ECO:0007669"/>
    <property type="project" value="InterPro"/>
</dbReference>
<reference evidence="2 3" key="1">
    <citation type="journal article" date="2016" name="Nat. Commun.">
        <title>Thousands of microbial genomes shed light on interconnected biogeochemical processes in an aquifer system.</title>
        <authorList>
            <person name="Anantharaman K."/>
            <person name="Brown C.T."/>
            <person name="Hug L.A."/>
            <person name="Sharon I."/>
            <person name="Castelle C.J."/>
            <person name="Probst A.J."/>
            <person name="Thomas B.C."/>
            <person name="Singh A."/>
            <person name="Wilkins M.J."/>
            <person name="Karaoz U."/>
            <person name="Brodie E.L."/>
            <person name="Williams K.H."/>
            <person name="Hubbard S.S."/>
            <person name="Banfield J.F."/>
        </authorList>
    </citation>
    <scope>NUCLEOTIDE SEQUENCE [LARGE SCALE GENOMIC DNA]</scope>
</reference>
<dbReference type="PANTHER" id="PTHR45947">
    <property type="entry name" value="SULFOQUINOVOSYL TRANSFERASE SQD2"/>
    <property type="match status" value="1"/>
</dbReference>
<name>A0A1F5YUE5_9BACT</name>
<proteinExistence type="predicted"/>
<evidence type="ECO:0000259" key="1">
    <source>
        <dbReference type="Pfam" id="PF00534"/>
    </source>
</evidence>
<dbReference type="Proteomes" id="UP000178448">
    <property type="component" value="Unassembled WGS sequence"/>
</dbReference>
<dbReference type="Gene3D" id="3.40.50.2000">
    <property type="entry name" value="Glycogen Phosphorylase B"/>
    <property type="match status" value="2"/>
</dbReference>